<comment type="caution">
    <text evidence="1">The sequence shown here is derived from an EMBL/GenBank/DDBJ whole genome shotgun (WGS) entry which is preliminary data.</text>
</comment>
<reference evidence="2" key="1">
    <citation type="journal article" date="2019" name="Int. J. Syst. Evol. Microbiol.">
        <title>The Global Catalogue of Microorganisms (GCM) 10K type strain sequencing project: providing services to taxonomists for standard genome sequencing and annotation.</title>
        <authorList>
            <consortium name="The Broad Institute Genomics Platform"/>
            <consortium name="The Broad Institute Genome Sequencing Center for Infectious Disease"/>
            <person name="Wu L."/>
            <person name="Ma J."/>
        </authorList>
    </citation>
    <scope>NUCLEOTIDE SEQUENCE [LARGE SCALE GENOMIC DNA]</scope>
    <source>
        <strain evidence="2">KCTC 52438</strain>
    </source>
</reference>
<keyword evidence="2" id="KW-1185">Reference proteome</keyword>
<dbReference type="RefSeq" id="WP_386723088.1">
    <property type="nucleotide sequence ID" value="NZ_JBHRSZ010000009.1"/>
</dbReference>
<evidence type="ECO:0000313" key="1">
    <source>
        <dbReference type="EMBL" id="MFC3153164.1"/>
    </source>
</evidence>
<dbReference type="Proteomes" id="UP001595476">
    <property type="component" value="Unassembled WGS sequence"/>
</dbReference>
<evidence type="ECO:0000313" key="2">
    <source>
        <dbReference type="Proteomes" id="UP001595476"/>
    </source>
</evidence>
<dbReference type="EMBL" id="JBHRSZ010000009">
    <property type="protein sequence ID" value="MFC3153164.1"/>
    <property type="molecule type" value="Genomic_DNA"/>
</dbReference>
<name>A0ABV7HH14_9GAMM</name>
<proteinExistence type="predicted"/>
<gene>
    <name evidence="1" type="ORF">ACFOEK_19150</name>
</gene>
<protein>
    <submittedName>
        <fullName evidence="1">Uncharacterized protein</fullName>
    </submittedName>
</protein>
<organism evidence="1 2">
    <name type="scientific">Litoribrevibacter euphylliae</name>
    <dbReference type="NCBI Taxonomy" id="1834034"/>
    <lineage>
        <taxon>Bacteria</taxon>
        <taxon>Pseudomonadati</taxon>
        <taxon>Pseudomonadota</taxon>
        <taxon>Gammaproteobacteria</taxon>
        <taxon>Oceanospirillales</taxon>
        <taxon>Oceanospirillaceae</taxon>
        <taxon>Litoribrevibacter</taxon>
    </lineage>
</organism>
<sequence length="65" mass="7304">MSLIKRSKKALGTSAAIILYFASDNAVHEIYNSPELMKERGLDITDARHFRYLGINCYISVLGVK</sequence>
<accession>A0ABV7HH14</accession>